<evidence type="ECO:0000313" key="5">
    <source>
        <dbReference type="EMBL" id="MFF3224843.1"/>
    </source>
</evidence>
<dbReference type="EC" id="1.1.-.-" evidence="5"/>
<keyword evidence="2 5" id="KW-0560">Oxidoreductase</keyword>
<evidence type="ECO:0000313" key="6">
    <source>
        <dbReference type="Proteomes" id="UP001601948"/>
    </source>
</evidence>
<comment type="caution">
    <text evidence="5">The sequence shown here is derived from an EMBL/GenBank/DDBJ whole genome shotgun (WGS) entry which is preliminary data.</text>
</comment>
<dbReference type="SUPFAM" id="SSF51735">
    <property type="entry name" value="NAD(P)-binding Rossmann-fold domains"/>
    <property type="match status" value="1"/>
</dbReference>
<proteinExistence type="inferred from homology"/>
<dbReference type="InterPro" id="IPR048666">
    <property type="entry name" value="RedAm-like_C"/>
</dbReference>
<dbReference type="InterPro" id="IPR051265">
    <property type="entry name" value="HIBADH-related_NP60_sf"/>
</dbReference>
<dbReference type="PANTHER" id="PTHR43580:SF2">
    <property type="entry name" value="CYTOKINE-LIKE NUCLEAR FACTOR N-PAC"/>
    <property type="match status" value="1"/>
</dbReference>
<dbReference type="GO" id="GO:0016491">
    <property type="term" value="F:oxidoreductase activity"/>
    <property type="evidence" value="ECO:0007669"/>
    <property type="project" value="UniProtKB-KW"/>
</dbReference>
<evidence type="ECO:0000256" key="1">
    <source>
        <dbReference type="ARBA" id="ARBA00009080"/>
    </source>
</evidence>
<dbReference type="InterPro" id="IPR015815">
    <property type="entry name" value="HIBADH-related"/>
</dbReference>
<evidence type="ECO:0000256" key="2">
    <source>
        <dbReference type="ARBA" id="ARBA00023002"/>
    </source>
</evidence>
<sequence>MTSDHTPVTVLGLGRMGAAIAQVFLRNGHPVTVWNRSPDRAPHLEALGAIWVGSLTEALKAGELIVISVPETAIAATLVHTAPEALAGRTVVNLSTGRPAEARDLEAWIAQQGGRFLDGSILGMPETMGAPESTIIYSGSPDAAADQHAVIAELGTAKHLGADIGLASVHDLAVLAGMYGLFGGFFQAAAMLRGAHRDTADLTGSLLVPWLRSVIDTLPALAAQIDNGEFPPIMASVEEHQFILRMLRDANRDADVPTDLLDPLLRLFDAGVEQGIGADSLTRVVPLLLDSPART</sequence>
<dbReference type="PANTHER" id="PTHR43580">
    <property type="entry name" value="OXIDOREDUCTASE GLYR1-RELATED"/>
    <property type="match status" value="1"/>
</dbReference>
<feature type="domain" description="6-phosphogluconate dehydrogenase NADP-binding" evidence="3">
    <location>
        <begin position="8"/>
        <end position="156"/>
    </location>
</feature>
<dbReference type="Pfam" id="PF03446">
    <property type="entry name" value="NAD_binding_2"/>
    <property type="match status" value="1"/>
</dbReference>
<dbReference type="PIRSF" id="PIRSF000103">
    <property type="entry name" value="HIBADH"/>
    <property type="match status" value="1"/>
</dbReference>
<keyword evidence="6" id="KW-1185">Reference proteome</keyword>
<gene>
    <name evidence="5" type="ORF">ACFYV7_18780</name>
</gene>
<dbReference type="InterPro" id="IPR006115">
    <property type="entry name" value="6PGDH_NADP-bd"/>
</dbReference>
<dbReference type="Gene3D" id="1.10.1040.10">
    <property type="entry name" value="N-(1-d-carboxylethyl)-l-norvaline Dehydrogenase, domain 2"/>
    <property type="match status" value="1"/>
</dbReference>
<organism evidence="5 6">
    <name type="scientific">Nocardia suismassiliense</name>
    <dbReference type="NCBI Taxonomy" id="2077092"/>
    <lineage>
        <taxon>Bacteria</taxon>
        <taxon>Bacillati</taxon>
        <taxon>Actinomycetota</taxon>
        <taxon>Actinomycetes</taxon>
        <taxon>Mycobacteriales</taxon>
        <taxon>Nocardiaceae</taxon>
        <taxon>Nocardia</taxon>
    </lineage>
</organism>
<dbReference type="InterPro" id="IPR036291">
    <property type="entry name" value="NAD(P)-bd_dom_sf"/>
</dbReference>
<feature type="domain" description="NADPH-dependent reductive aminase-like C-terminal" evidence="4">
    <location>
        <begin position="163"/>
        <end position="288"/>
    </location>
</feature>
<dbReference type="InterPro" id="IPR013328">
    <property type="entry name" value="6PGD_dom2"/>
</dbReference>
<dbReference type="Proteomes" id="UP001601948">
    <property type="component" value="Unassembled WGS sequence"/>
</dbReference>
<dbReference type="Gene3D" id="3.40.50.720">
    <property type="entry name" value="NAD(P)-binding Rossmann-like Domain"/>
    <property type="match status" value="1"/>
</dbReference>
<evidence type="ECO:0000259" key="3">
    <source>
        <dbReference type="Pfam" id="PF03446"/>
    </source>
</evidence>
<protein>
    <submittedName>
        <fullName evidence="5">NAD(P)-dependent oxidoreductase</fullName>
        <ecNumber evidence="5">1.1.-.-</ecNumber>
    </submittedName>
</protein>
<accession>A0ABW6QUB9</accession>
<dbReference type="EMBL" id="JBIAPI010000004">
    <property type="protein sequence ID" value="MFF3224843.1"/>
    <property type="molecule type" value="Genomic_DNA"/>
</dbReference>
<reference evidence="5 6" key="1">
    <citation type="submission" date="2024-10" db="EMBL/GenBank/DDBJ databases">
        <title>The Natural Products Discovery Center: Release of the First 8490 Sequenced Strains for Exploring Actinobacteria Biosynthetic Diversity.</title>
        <authorList>
            <person name="Kalkreuter E."/>
            <person name="Kautsar S.A."/>
            <person name="Yang D."/>
            <person name="Bader C.D."/>
            <person name="Teijaro C.N."/>
            <person name="Fluegel L."/>
            <person name="Davis C.M."/>
            <person name="Simpson J.R."/>
            <person name="Lauterbach L."/>
            <person name="Steele A.D."/>
            <person name="Gui C."/>
            <person name="Meng S."/>
            <person name="Li G."/>
            <person name="Viehrig K."/>
            <person name="Ye F."/>
            <person name="Su P."/>
            <person name="Kiefer A.F."/>
            <person name="Nichols A."/>
            <person name="Cepeda A.J."/>
            <person name="Yan W."/>
            <person name="Fan B."/>
            <person name="Jiang Y."/>
            <person name="Adhikari A."/>
            <person name="Zheng C.-J."/>
            <person name="Schuster L."/>
            <person name="Cowan T.M."/>
            <person name="Smanski M.J."/>
            <person name="Chevrette M.G."/>
            <person name="De Carvalho L.P.S."/>
            <person name="Shen B."/>
        </authorList>
    </citation>
    <scope>NUCLEOTIDE SEQUENCE [LARGE SCALE GENOMIC DNA]</scope>
    <source>
        <strain evidence="5 6">NPDC003040</strain>
    </source>
</reference>
<name>A0ABW6QUB9_9NOCA</name>
<evidence type="ECO:0000259" key="4">
    <source>
        <dbReference type="Pfam" id="PF21761"/>
    </source>
</evidence>
<dbReference type="RefSeq" id="WP_387718979.1">
    <property type="nucleotide sequence ID" value="NZ_JBIAPI010000004.1"/>
</dbReference>
<comment type="similarity">
    <text evidence="1">Belongs to the HIBADH-related family.</text>
</comment>
<dbReference type="Pfam" id="PF21761">
    <property type="entry name" value="RedAm-like_C"/>
    <property type="match status" value="1"/>
</dbReference>